<accession>A0A9W9ADR1</accession>
<dbReference type="Proteomes" id="UP001150238">
    <property type="component" value="Unassembled WGS sequence"/>
</dbReference>
<sequence>MATYTDFSDIPTNLARPKTSATLTVRVIKSFRYRTERSLVLQDINLETTTVGQLKDISRQAIQTQPGWKPYRNVQLDTLKLYTQAHGAKTTNLIINLDHDEWILADDSTLADAGFENETEVSFFNRDLYEQFKQDPETTW</sequence>
<dbReference type="EMBL" id="JANVFS010000015">
    <property type="protein sequence ID" value="KAJ4480465.1"/>
    <property type="molecule type" value="Genomic_DNA"/>
</dbReference>
<comment type="similarity">
    <text evidence="1">Belongs to the UPF0538 family.</text>
</comment>
<evidence type="ECO:0008006" key="4">
    <source>
        <dbReference type="Google" id="ProtNLM"/>
    </source>
</evidence>
<reference evidence="2" key="1">
    <citation type="submission" date="2022-08" db="EMBL/GenBank/DDBJ databases">
        <authorList>
            <consortium name="DOE Joint Genome Institute"/>
            <person name="Min B."/>
            <person name="Riley R."/>
            <person name="Sierra-Patev S."/>
            <person name="Naranjo-Ortiz M."/>
            <person name="Looney B."/>
            <person name="Konkel Z."/>
            <person name="Slot J.C."/>
            <person name="Sakamoto Y."/>
            <person name="Steenwyk J.L."/>
            <person name="Rokas A."/>
            <person name="Carro J."/>
            <person name="Camarero S."/>
            <person name="Ferreira P."/>
            <person name="Molpeceres G."/>
            <person name="Ruiz-Duenas F.J."/>
            <person name="Serrano A."/>
            <person name="Henrissat B."/>
            <person name="Drula E."/>
            <person name="Hughes K.W."/>
            <person name="Mata J.L."/>
            <person name="Ishikawa N.K."/>
            <person name="Vargas-Isla R."/>
            <person name="Ushijima S."/>
            <person name="Smith C.A."/>
            <person name="Ahrendt S."/>
            <person name="Andreopoulos W."/>
            <person name="He G."/>
            <person name="Labutti K."/>
            <person name="Lipzen A."/>
            <person name="Ng V."/>
            <person name="Sandor L."/>
            <person name="Barry K."/>
            <person name="Martinez A.T."/>
            <person name="Xiao Y."/>
            <person name="Gibbons J.G."/>
            <person name="Terashima K."/>
            <person name="Hibbett D.S."/>
            <person name="Grigoriev I.V."/>
        </authorList>
    </citation>
    <scope>NUCLEOTIDE SEQUENCE</scope>
    <source>
        <strain evidence="2">Sp2 HRB7682 ss15</strain>
    </source>
</reference>
<organism evidence="2 3">
    <name type="scientific">Lentinula lateritia</name>
    <dbReference type="NCBI Taxonomy" id="40482"/>
    <lineage>
        <taxon>Eukaryota</taxon>
        <taxon>Fungi</taxon>
        <taxon>Dikarya</taxon>
        <taxon>Basidiomycota</taxon>
        <taxon>Agaricomycotina</taxon>
        <taxon>Agaricomycetes</taxon>
        <taxon>Agaricomycetidae</taxon>
        <taxon>Agaricales</taxon>
        <taxon>Marasmiineae</taxon>
        <taxon>Omphalotaceae</taxon>
        <taxon>Lentinula</taxon>
    </lineage>
</organism>
<evidence type="ECO:0000256" key="1">
    <source>
        <dbReference type="ARBA" id="ARBA00007176"/>
    </source>
</evidence>
<proteinExistence type="inferred from homology"/>
<evidence type="ECO:0000313" key="3">
    <source>
        <dbReference type="Proteomes" id="UP001150238"/>
    </source>
</evidence>
<dbReference type="Pfam" id="PF10209">
    <property type="entry name" value="DUF2340"/>
    <property type="match status" value="1"/>
</dbReference>
<evidence type="ECO:0000313" key="2">
    <source>
        <dbReference type="EMBL" id="KAJ4480465.1"/>
    </source>
</evidence>
<reference evidence="2" key="2">
    <citation type="journal article" date="2023" name="Proc. Natl. Acad. Sci. U.S.A.">
        <title>A global phylogenomic analysis of the shiitake genus Lentinula.</title>
        <authorList>
            <person name="Sierra-Patev S."/>
            <person name="Min B."/>
            <person name="Naranjo-Ortiz M."/>
            <person name="Looney B."/>
            <person name="Konkel Z."/>
            <person name="Slot J.C."/>
            <person name="Sakamoto Y."/>
            <person name="Steenwyk J.L."/>
            <person name="Rokas A."/>
            <person name="Carro J."/>
            <person name="Camarero S."/>
            <person name="Ferreira P."/>
            <person name="Molpeceres G."/>
            <person name="Ruiz-Duenas F.J."/>
            <person name="Serrano A."/>
            <person name="Henrissat B."/>
            <person name="Drula E."/>
            <person name="Hughes K.W."/>
            <person name="Mata J.L."/>
            <person name="Ishikawa N.K."/>
            <person name="Vargas-Isla R."/>
            <person name="Ushijima S."/>
            <person name="Smith C.A."/>
            <person name="Donoghue J."/>
            <person name="Ahrendt S."/>
            <person name="Andreopoulos W."/>
            <person name="He G."/>
            <person name="LaButti K."/>
            <person name="Lipzen A."/>
            <person name="Ng V."/>
            <person name="Riley R."/>
            <person name="Sandor L."/>
            <person name="Barry K."/>
            <person name="Martinez A.T."/>
            <person name="Xiao Y."/>
            <person name="Gibbons J.G."/>
            <person name="Terashima K."/>
            <person name="Grigoriev I.V."/>
            <person name="Hibbett D."/>
        </authorList>
    </citation>
    <scope>NUCLEOTIDE SEQUENCE</scope>
    <source>
        <strain evidence="2">Sp2 HRB7682 ss15</strain>
    </source>
</reference>
<dbReference type="PANTHER" id="PTHR18444:SF9">
    <property type="entry name" value="UPF0538 PROTEIN C2ORF76"/>
    <property type="match status" value="1"/>
</dbReference>
<protein>
    <recommendedName>
        <fullName evidence="4">Cytoplasmic protein</fullName>
    </recommendedName>
</protein>
<name>A0A9W9ADR1_9AGAR</name>
<dbReference type="InterPro" id="IPR018794">
    <property type="entry name" value="UPF0538"/>
</dbReference>
<gene>
    <name evidence="2" type="ORF">C8J55DRAFT_605865</name>
</gene>
<comment type="caution">
    <text evidence="2">The sequence shown here is derived from an EMBL/GenBank/DDBJ whole genome shotgun (WGS) entry which is preliminary data.</text>
</comment>
<dbReference type="PANTHER" id="PTHR18444">
    <property type="entry name" value="UPF0538 FAMILY MEMBER"/>
    <property type="match status" value="1"/>
</dbReference>
<dbReference type="AlphaFoldDB" id="A0A9W9ADR1"/>